<dbReference type="GO" id="GO:0015159">
    <property type="term" value="F:polysaccharide transmembrane transporter activity"/>
    <property type="evidence" value="ECO:0007669"/>
    <property type="project" value="InterPro"/>
</dbReference>
<proteinExistence type="predicted"/>
<dbReference type="InterPro" id="IPR049712">
    <property type="entry name" value="Poly_export"/>
</dbReference>
<evidence type="ECO:0000256" key="1">
    <source>
        <dbReference type="ARBA" id="ARBA00022729"/>
    </source>
</evidence>
<sequence>MLPRRHLLAVLTGLAAAGCAGPGADLPLLPAPNIADYRLGAGDQVRIITYGEEQLTGEFRVNDAGAIALPLVGSVQAAGLTTGGLEKAVTTALTRAQLYRNPSVTVEITAYRPIYVLGEVNKPGQYPYQPGMTVVTAVAVAGGFTYRAIEDYADIVRTTGKTPTEGRALRSSYVQPGDAVTIYERRF</sequence>
<evidence type="ECO:0000256" key="2">
    <source>
        <dbReference type="SAM" id="SignalP"/>
    </source>
</evidence>
<dbReference type="PROSITE" id="PS51257">
    <property type="entry name" value="PROKAR_LIPOPROTEIN"/>
    <property type="match status" value="1"/>
</dbReference>
<dbReference type="EMBL" id="BANB01001056">
    <property type="protein sequence ID" value="GAN78548.1"/>
    <property type="molecule type" value="Genomic_DNA"/>
</dbReference>
<evidence type="ECO:0000259" key="3">
    <source>
        <dbReference type="Pfam" id="PF02563"/>
    </source>
</evidence>
<dbReference type="Pfam" id="PF10531">
    <property type="entry name" value="SLBB"/>
    <property type="match status" value="1"/>
</dbReference>
<keyword evidence="6" id="KW-1185">Reference proteome</keyword>
<reference evidence="5 6" key="1">
    <citation type="submission" date="2012-11" db="EMBL/GenBank/DDBJ databases">
        <title>Whole genome sequence of Acidisphaera rubrifaciens HS-AP3.</title>
        <authorList>
            <person name="Azuma Y."/>
            <person name="Higashiura N."/>
            <person name="Hirakawa H."/>
            <person name="Matsushita K."/>
        </authorList>
    </citation>
    <scope>NUCLEOTIDE SEQUENCE [LARGE SCALE GENOMIC DNA]</scope>
    <source>
        <strain evidence="5 6">HS-AP3</strain>
    </source>
</reference>
<dbReference type="InterPro" id="IPR006311">
    <property type="entry name" value="TAT_signal"/>
</dbReference>
<dbReference type="RefSeq" id="WP_048863388.1">
    <property type="nucleotide sequence ID" value="NZ_BANB01001056.1"/>
</dbReference>
<name>A0A0D6PBG1_9PROT</name>
<dbReference type="PANTHER" id="PTHR33619:SF3">
    <property type="entry name" value="POLYSACCHARIDE EXPORT PROTEIN GFCE-RELATED"/>
    <property type="match status" value="1"/>
</dbReference>
<dbReference type="Gene3D" id="3.30.1950.10">
    <property type="entry name" value="wza like domain"/>
    <property type="match status" value="1"/>
</dbReference>
<dbReference type="Proteomes" id="UP000032680">
    <property type="component" value="Unassembled WGS sequence"/>
</dbReference>
<evidence type="ECO:0000313" key="5">
    <source>
        <dbReference type="EMBL" id="GAN78548.1"/>
    </source>
</evidence>
<keyword evidence="1 2" id="KW-0732">Signal</keyword>
<dbReference type="AlphaFoldDB" id="A0A0D6PBG1"/>
<dbReference type="Pfam" id="PF02563">
    <property type="entry name" value="Poly_export"/>
    <property type="match status" value="1"/>
</dbReference>
<protein>
    <submittedName>
        <fullName evidence="5">Polysaccharide export protein AceH/exoF</fullName>
    </submittedName>
</protein>
<feature type="chain" id="PRO_5002310025" evidence="2">
    <location>
        <begin position="21"/>
        <end position="187"/>
    </location>
</feature>
<dbReference type="OrthoDB" id="197007at2"/>
<dbReference type="PROSITE" id="PS51318">
    <property type="entry name" value="TAT"/>
    <property type="match status" value="1"/>
</dbReference>
<gene>
    <name evidence="5" type="ORF">Asru_1065_01</name>
</gene>
<dbReference type="PANTHER" id="PTHR33619">
    <property type="entry name" value="POLYSACCHARIDE EXPORT PROTEIN GFCE-RELATED"/>
    <property type="match status" value="1"/>
</dbReference>
<organism evidence="5 6">
    <name type="scientific">Acidisphaera rubrifaciens HS-AP3</name>
    <dbReference type="NCBI Taxonomy" id="1231350"/>
    <lineage>
        <taxon>Bacteria</taxon>
        <taxon>Pseudomonadati</taxon>
        <taxon>Pseudomonadota</taxon>
        <taxon>Alphaproteobacteria</taxon>
        <taxon>Acetobacterales</taxon>
        <taxon>Acetobacteraceae</taxon>
        <taxon>Acidisphaera</taxon>
    </lineage>
</organism>
<evidence type="ECO:0000259" key="4">
    <source>
        <dbReference type="Pfam" id="PF10531"/>
    </source>
</evidence>
<feature type="domain" description="Polysaccharide export protein N-terminal" evidence="3">
    <location>
        <begin position="34"/>
        <end position="108"/>
    </location>
</feature>
<dbReference type="Gene3D" id="3.10.560.10">
    <property type="entry name" value="Outer membrane lipoprotein wza domain like"/>
    <property type="match status" value="1"/>
</dbReference>
<comment type="caution">
    <text evidence="5">The sequence shown here is derived from an EMBL/GenBank/DDBJ whole genome shotgun (WGS) entry which is preliminary data.</text>
</comment>
<evidence type="ECO:0000313" key="6">
    <source>
        <dbReference type="Proteomes" id="UP000032680"/>
    </source>
</evidence>
<dbReference type="InterPro" id="IPR019554">
    <property type="entry name" value="Soluble_ligand-bd"/>
</dbReference>
<feature type="domain" description="Soluble ligand binding" evidence="4">
    <location>
        <begin position="114"/>
        <end position="149"/>
    </location>
</feature>
<dbReference type="InterPro" id="IPR003715">
    <property type="entry name" value="Poly_export_N"/>
</dbReference>
<accession>A0A0D6PBG1</accession>
<feature type="signal peptide" evidence="2">
    <location>
        <begin position="1"/>
        <end position="20"/>
    </location>
</feature>